<sequence length="52" mass="6051">HHHFLNLFYPRKSNSTSRVGSQKSKPLIQHHVCFEWGPKSLNRPLLPSTDRA</sequence>
<feature type="non-terminal residue" evidence="1">
    <location>
        <position position="52"/>
    </location>
</feature>
<accession>A0AAV7PRA7</accession>
<reference evidence="1" key="1">
    <citation type="journal article" date="2022" name="bioRxiv">
        <title>Sequencing and chromosome-scale assembly of the giantPleurodeles waltlgenome.</title>
        <authorList>
            <person name="Brown T."/>
            <person name="Elewa A."/>
            <person name="Iarovenko S."/>
            <person name="Subramanian E."/>
            <person name="Araus A.J."/>
            <person name="Petzold A."/>
            <person name="Susuki M."/>
            <person name="Suzuki K.-i.T."/>
            <person name="Hayashi T."/>
            <person name="Toyoda A."/>
            <person name="Oliveira C."/>
            <person name="Osipova E."/>
            <person name="Leigh N.D."/>
            <person name="Simon A."/>
            <person name="Yun M.H."/>
        </authorList>
    </citation>
    <scope>NUCLEOTIDE SEQUENCE</scope>
    <source>
        <strain evidence="1">20211129_DDA</strain>
        <tissue evidence="1">Liver</tissue>
    </source>
</reference>
<evidence type="ECO:0000313" key="2">
    <source>
        <dbReference type="Proteomes" id="UP001066276"/>
    </source>
</evidence>
<feature type="non-terminal residue" evidence="1">
    <location>
        <position position="1"/>
    </location>
</feature>
<dbReference type="Proteomes" id="UP001066276">
    <property type="component" value="Chromosome 7"/>
</dbReference>
<gene>
    <name evidence="1" type="ORF">NDU88_008941</name>
</gene>
<evidence type="ECO:0000313" key="1">
    <source>
        <dbReference type="EMBL" id="KAJ1130590.1"/>
    </source>
</evidence>
<proteinExistence type="predicted"/>
<protein>
    <submittedName>
        <fullName evidence="1">Uncharacterized protein</fullName>
    </submittedName>
</protein>
<dbReference type="EMBL" id="JANPWB010000011">
    <property type="protein sequence ID" value="KAJ1130590.1"/>
    <property type="molecule type" value="Genomic_DNA"/>
</dbReference>
<keyword evidence="2" id="KW-1185">Reference proteome</keyword>
<organism evidence="1 2">
    <name type="scientific">Pleurodeles waltl</name>
    <name type="common">Iberian ribbed newt</name>
    <dbReference type="NCBI Taxonomy" id="8319"/>
    <lineage>
        <taxon>Eukaryota</taxon>
        <taxon>Metazoa</taxon>
        <taxon>Chordata</taxon>
        <taxon>Craniata</taxon>
        <taxon>Vertebrata</taxon>
        <taxon>Euteleostomi</taxon>
        <taxon>Amphibia</taxon>
        <taxon>Batrachia</taxon>
        <taxon>Caudata</taxon>
        <taxon>Salamandroidea</taxon>
        <taxon>Salamandridae</taxon>
        <taxon>Pleurodelinae</taxon>
        <taxon>Pleurodeles</taxon>
    </lineage>
</organism>
<comment type="caution">
    <text evidence="1">The sequence shown here is derived from an EMBL/GenBank/DDBJ whole genome shotgun (WGS) entry which is preliminary data.</text>
</comment>
<dbReference type="AlphaFoldDB" id="A0AAV7PRA7"/>
<name>A0AAV7PRA7_PLEWA</name>